<evidence type="ECO:0000313" key="9">
    <source>
        <dbReference type="Proteomes" id="UP000316628"/>
    </source>
</evidence>
<keyword evidence="5" id="KW-1133">Transmembrane helix</keyword>
<dbReference type="GO" id="GO:0030313">
    <property type="term" value="C:cell envelope"/>
    <property type="evidence" value="ECO:0007669"/>
    <property type="project" value="UniProtKB-SubCell"/>
</dbReference>
<evidence type="ECO:0000313" key="8">
    <source>
        <dbReference type="EMBL" id="TQM81908.1"/>
    </source>
</evidence>
<feature type="transmembrane region" description="Helical" evidence="5">
    <location>
        <begin position="153"/>
        <end position="172"/>
    </location>
</feature>
<dbReference type="RefSeq" id="WP_141979807.1">
    <property type="nucleotide sequence ID" value="NZ_VFPP01000001.1"/>
</dbReference>
<dbReference type="InterPro" id="IPR007348">
    <property type="entry name" value="CopC_dom"/>
</dbReference>
<gene>
    <name evidence="8" type="ORF">FHX81_4295</name>
</gene>
<keyword evidence="9" id="KW-1185">Reference proteome</keyword>
<evidence type="ECO:0000259" key="7">
    <source>
        <dbReference type="Pfam" id="PF04234"/>
    </source>
</evidence>
<feature type="signal peptide" evidence="6">
    <location>
        <begin position="1"/>
        <end position="27"/>
    </location>
</feature>
<keyword evidence="2" id="KW-0479">Metal-binding</keyword>
<protein>
    <recommendedName>
        <fullName evidence="7">CopC domain-containing protein</fullName>
    </recommendedName>
</protein>
<feature type="domain" description="CopC" evidence="7">
    <location>
        <begin position="28"/>
        <end position="124"/>
    </location>
</feature>
<dbReference type="SUPFAM" id="SSF81296">
    <property type="entry name" value="E set domains"/>
    <property type="match status" value="1"/>
</dbReference>
<accession>A0A543JGD1</accession>
<evidence type="ECO:0000256" key="5">
    <source>
        <dbReference type="SAM" id="Phobius"/>
    </source>
</evidence>
<evidence type="ECO:0000256" key="6">
    <source>
        <dbReference type="SAM" id="SignalP"/>
    </source>
</evidence>
<dbReference type="EMBL" id="VFPP01000001">
    <property type="protein sequence ID" value="TQM81908.1"/>
    <property type="molecule type" value="Genomic_DNA"/>
</dbReference>
<dbReference type="GO" id="GO:0046688">
    <property type="term" value="P:response to copper ion"/>
    <property type="evidence" value="ECO:0007669"/>
    <property type="project" value="InterPro"/>
</dbReference>
<name>A0A543JGD1_9PSEU</name>
<comment type="subcellular location">
    <subcellularLocation>
        <location evidence="1">Cell envelope</location>
    </subcellularLocation>
</comment>
<dbReference type="AlphaFoldDB" id="A0A543JGD1"/>
<dbReference type="InterPro" id="IPR014756">
    <property type="entry name" value="Ig_E-set"/>
</dbReference>
<organism evidence="8 9">
    <name type="scientific">Saccharothrix saharensis</name>
    <dbReference type="NCBI Taxonomy" id="571190"/>
    <lineage>
        <taxon>Bacteria</taxon>
        <taxon>Bacillati</taxon>
        <taxon>Actinomycetota</taxon>
        <taxon>Actinomycetes</taxon>
        <taxon>Pseudonocardiales</taxon>
        <taxon>Pseudonocardiaceae</taxon>
        <taxon>Saccharothrix</taxon>
    </lineage>
</organism>
<evidence type="ECO:0000256" key="4">
    <source>
        <dbReference type="ARBA" id="ARBA00023008"/>
    </source>
</evidence>
<keyword evidence="5" id="KW-0812">Transmembrane</keyword>
<evidence type="ECO:0000256" key="1">
    <source>
        <dbReference type="ARBA" id="ARBA00004196"/>
    </source>
</evidence>
<dbReference type="Proteomes" id="UP000316628">
    <property type="component" value="Unassembled WGS sequence"/>
</dbReference>
<keyword evidence="4" id="KW-0186">Copper</keyword>
<evidence type="ECO:0000256" key="3">
    <source>
        <dbReference type="ARBA" id="ARBA00022729"/>
    </source>
</evidence>
<dbReference type="Gene3D" id="2.60.40.1220">
    <property type="match status" value="1"/>
</dbReference>
<dbReference type="InterPro" id="IPR032694">
    <property type="entry name" value="CopC/D"/>
</dbReference>
<dbReference type="PANTHER" id="PTHR34820:SF4">
    <property type="entry name" value="INNER MEMBRANE PROTEIN YEBZ"/>
    <property type="match status" value="1"/>
</dbReference>
<dbReference type="InterPro" id="IPR014755">
    <property type="entry name" value="Cu-Rt/internalin_Ig-like"/>
</dbReference>
<dbReference type="GO" id="GO:0005507">
    <property type="term" value="F:copper ion binding"/>
    <property type="evidence" value="ECO:0007669"/>
    <property type="project" value="InterPro"/>
</dbReference>
<dbReference type="OrthoDB" id="5242236at2"/>
<comment type="caution">
    <text evidence="8">The sequence shown here is derived from an EMBL/GenBank/DDBJ whole genome shotgun (WGS) entry which is preliminary data.</text>
</comment>
<reference evidence="8 9" key="1">
    <citation type="submission" date="2019-06" db="EMBL/GenBank/DDBJ databases">
        <title>Sequencing the genomes of 1000 actinobacteria strains.</title>
        <authorList>
            <person name="Klenk H.-P."/>
        </authorList>
    </citation>
    <scope>NUCLEOTIDE SEQUENCE [LARGE SCALE GENOMIC DNA]</scope>
    <source>
        <strain evidence="8 9">DSM 45456</strain>
    </source>
</reference>
<dbReference type="Pfam" id="PF04234">
    <property type="entry name" value="CopC"/>
    <property type="match status" value="1"/>
</dbReference>
<dbReference type="PANTHER" id="PTHR34820">
    <property type="entry name" value="INNER MEMBRANE PROTEIN YEBZ"/>
    <property type="match status" value="1"/>
</dbReference>
<sequence length="183" mass="18215">MRRVVSLLLTGLVAGAVALGTAAPASAHNVLISSDPKDGAQLEAGPATITLTFDQPVQAGEKFNTVTVTGPEGTRWEADGEPTVKNNSVVFGVRPLGPAAEYAVGYRVLSADGHPVTGSLKFTLTKAGSGTPAPAAANGEDPGSASSDGGVPIWVWIVGAAVLLAGGAFLALRGGGTGENGKR</sequence>
<dbReference type="GO" id="GO:0042597">
    <property type="term" value="C:periplasmic space"/>
    <property type="evidence" value="ECO:0007669"/>
    <property type="project" value="InterPro"/>
</dbReference>
<keyword evidence="5" id="KW-0472">Membrane</keyword>
<dbReference type="GO" id="GO:0005886">
    <property type="term" value="C:plasma membrane"/>
    <property type="evidence" value="ECO:0007669"/>
    <property type="project" value="TreeGrafter"/>
</dbReference>
<dbReference type="GO" id="GO:0006825">
    <property type="term" value="P:copper ion transport"/>
    <property type="evidence" value="ECO:0007669"/>
    <property type="project" value="InterPro"/>
</dbReference>
<feature type="chain" id="PRO_5022078342" description="CopC domain-containing protein" evidence="6">
    <location>
        <begin position="28"/>
        <end position="183"/>
    </location>
</feature>
<keyword evidence="3 6" id="KW-0732">Signal</keyword>
<evidence type="ECO:0000256" key="2">
    <source>
        <dbReference type="ARBA" id="ARBA00022723"/>
    </source>
</evidence>
<proteinExistence type="predicted"/>